<evidence type="ECO:0000313" key="2">
    <source>
        <dbReference type="Proteomes" id="UP000517547"/>
    </source>
</evidence>
<name>A0A7Y8CGJ4_9PSED</name>
<protein>
    <submittedName>
        <fullName evidence="1">Uncharacterized protein</fullName>
    </submittedName>
</protein>
<dbReference type="Proteomes" id="UP000517547">
    <property type="component" value="Unassembled WGS sequence"/>
</dbReference>
<dbReference type="AlphaFoldDB" id="A0A7Y8CGJ4"/>
<sequence length="76" mass="8091">MASSYLSREQLASGTAFSIVGNDGVERVLLQTLGGLNDKAGIYEYILDPSGKVTHQRFITGGVINGVPNQRVPKAN</sequence>
<organism evidence="1 2">
    <name type="scientific">Pseudomonas gingeri</name>
    <dbReference type="NCBI Taxonomy" id="117681"/>
    <lineage>
        <taxon>Bacteria</taxon>
        <taxon>Pseudomonadati</taxon>
        <taxon>Pseudomonadota</taxon>
        <taxon>Gammaproteobacteria</taxon>
        <taxon>Pseudomonadales</taxon>
        <taxon>Pseudomonadaceae</taxon>
        <taxon>Pseudomonas</taxon>
    </lineage>
</organism>
<evidence type="ECO:0000313" key="1">
    <source>
        <dbReference type="EMBL" id="NWC18295.1"/>
    </source>
</evidence>
<proteinExistence type="predicted"/>
<comment type="caution">
    <text evidence="1">The sequence shown here is derived from an EMBL/GenBank/DDBJ whole genome shotgun (WGS) entry which is preliminary data.</text>
</comment>
<reference evidence="1 2" key="1">
    <citation type="submission" date="2020-04" db="EMBL/GenBank/DDBJ databases">
        <title>Molecular characterization of pseudomonads from Agaricus bisporus reveal novel blotch 2 pathogens in Western Europe.</title>
        <authorList>
            <person name="Taparia T."/>
            <person name="Krijger M."/>
            <person name="Haynes E."/>
            <person name="Elpinstone J.G."/>
            <person name="Noble R."/>
            <person name="Van Der Wolf J."/>
        </authorList>
    </citation>
    <scope>NUCLEOTIDE SEQUENCE [LARGE SCALE GENOMIC DNA]</scope>
    <source>
        <strain evidence="1 2">IPO3738</strain>
    </source>
</reference>
<gene>
    <name evidence="1" type="ORF">HX845_31905</name>
</gene>
<dbReference type="EMBL" id="JACAQE010000013">
    <property type="protein sequence ID" value="NWC18295.1"/>
    <property type="molecule type" value="Genomic_DNA"/>
</dbReference>
<accession>A0A7Y8CGJ4</accession>